<sequence>MLRAAVSVAAVAMCIAVVQAPAMAKTASGVDENFWAGCDASLYVSDSVIGSPGKIEAWGGWSCPSPAVWGGVLTIDLYRNGTKVASQAKNYDKFAATGHGEVTATNIAGSQNWYAKLWMSGAIYAEVRITTGTIAS</sequence>
<feature type="chain" id="PRO_5035182764" evidence="1">
    <location>
        <begin position="25"/>
        <end position="136"/>
    </location>
</feature>
<protein>
    <submittedName>
        <fullName evidence="2">Uncharacterized protein</fullName>
    </submittedName>
</protein>
<accession>A0A8J3QBW8</accession>
<comment type="caution">
    <text evidence="2">The sequence shown here is derived from an EMBL/GenBank/DDBJ whole genome shotgun (WGS) entry which is preliminary data.</text>
</comment>
<evidence type="ECO:0000256" key="1">
    <source>
        <dbReference type="SAM" id="SignalP"/>
    </source>
</evidence>
<keyword evidence="3" id="KW-1185">Reference proteome</keyword>
<gene>
    <name evidence="2" type="ORF">Rhe02_51660</name>
</gene>
<reference evidence="2" key="1">
    <citation type="submission" date="2021-01" db="EMBL/GenBank/DDBJ databases">
        <title>Whole genome shotgun sequence of Rhizocola hellebori NBRC 109834.</title>
        <authorList>
            <person name="Komaki H."/>
            <person name="Tamura T."/>
        </authorList>
    </citation>
    <scope>NUCLEOTIDE SEQUENCE</scope>
    <source>
        <strain evidence="2">NBRC 109834</strain>
    </source>
</reference>
<keyword evidence="1" id="KW-0732">Signal</keyword>
<evidence type="ECO:0000313" key="2">
    <source>
        <dbReference type="EMBL" id="GIH07099.1"/>
    </source>
</evidence>
<feature type="signal peptide" evidence="1">
    <location>
        <begin position="1"/>
        <end position="24"/>
    </location>
</feature>
<proteinExistence type="predicted"/>
<evidence type="ECO:0000313" key="3">
    <source>
        <dbReference type="Proteomes" id="UP000612899"/>
    </source>
</evidence>
<dbReference type="AlphaFoldDB" id="A0A8J3QBW8"/>
<name>A0A8J3QBW8_9ACTN</name>
<organism evidence="2 3">
    <name type="scientific">Rhizocola hellebori</name>
    <dbReference type="NCBI Taxonomy" id="1392758"/>
    <lineage>
        <taxon>Bacteria</taxon>
        <taxon>Bacillati</taxon>
        <taxon>Actinomycetota</taxon>
        <taxon>Actinomycetes</taxon>
        <taxon>Micromonosporales</taxon>
        <taxon>Micromonosporaceae</taxon>
        <taxon>Rhizocola</taxon>
    </lineage>
</organism>
<dbReference type="Proteomes" id="UP000612899">
    <property type="component" value="Unassembled WGS sequence"/>
</dbReference>
<dbReference type="EMBL" id="BONY01000033">
    <property type="protein sequence ID" value="GIH07099.1"/>
    <property type="molecule type" value="Genomic_DNA"/>
</dbReference>